<sequence>MEINYLILAHKNPLQVKRLITNLEDENTRFYIHVDLQTNIEEFKKSFANPHIHFLKRRFTGIWGDIGIVEATLHGMKKISRTNKKGYCILLSGQDYPLVSKKKIKKFLQEKFPTEYITTYPMPHSGWERGGMDRLTYYKINKSNKRKHFLQLSSIFDKEFYTPDTLGKINYLRKSGRFRELSQILKKRKFPSYIKPFGGSQWWGLTIGTIKKILDYVEQHPDYLKYHKYTLLPDEIFFQSILMELQHKKSMKNLIDRSLTYVNWDRPSGPLPVTFEIHDFPELKIASKDYLFARKFDMMANEKILDKIDSELI</sequence>
<keyword evidence="3" id="KW-0328">Glycosyltransferase</keyword>
<evidence type="ECO:0000313" key="16">
    <source>
        <dbReference type="Proteomes" id="UP001262889"/>
    </source>
</evidence>
<dbReference type="RefSeq" id="WP_311534670.1">
    <property type="nucleotide sequence ID" value="NZ_JAVRHQ010000009.1"/>
</dbReference>
<evidence type="ECO:0000256" key="1">
    <source>
        <dbReference type="ARBA" id="ARBA00004323"/>
    </source>
</evidence>
<organism evidence="15 16">
    <name type="scientific">Autumnicola tepida</name>
    <dbReference type="NCBI Taxonomy" id="3075595"/>
    <lineage>
        <taxon>Bacteria</taxon>
        <taxon>Pseudomonadati</taxon>
        <taxon>Bacteroidota</taxon>
        <taxon>Flavobacteriia</taxon>
        <taxon>Flavobacteriales</taxon>
        <taxon>Flavobacteriaceae</taxon>
        <taxon>Autumnicola</taxon>
    </lineage>
</organism>
<dbReference type="InterPro" id="IPR043538">
    <property type="entry name" value="XYLT"/>
</dbReference>
<evidence type="ECO:0000256" key="13">
    <source>
        <dbReference type="ARBA" id="ARBA00023180"/>
    </source>
</evidence>
<evidence type="ECO:0000256" key="5">
    <source>
        <dbReference type="ARBA" id="ARBA00022692"/>
    </source>
</evidence>
<keyword evidence="7" id="KW-0256">Endoplasmic reticulum</keyword>
<keyword evidence="5" id="KW-0812">Transmembrane</keyword>
<evidence type="ECO:0000256" key="11">
    <source>
        <dbReference type="ARBA" id="ARBA00023136"/>
    </source>
</evidence>
<keyword evidence="9" id="KW-1133">Transmembrane helix</keyword>
<dbReference type="PANTHER" id="PTHR46025:SF3">
    <property type="entry name" value="XYLOSYLTRANSFERASE OXT"/>
    <property type="match status" value="1"/>
</dbReference>
<evidence type="ECO:0000256" key="8">
    <source>
        <dbReference type="ARBA" id="ARBA00022968"/>
    </source>
</evidence>
<keyword evidence="6" id="KW-0479">Metal-binding</keyword>
<keyword evidence="13" id="KW-0325">Glycoprotein</keyword>
<evidence type="ECO:0000256" key="3">
    <source>
        <dbReference type="ARBA" id="ARBA00022676"/>
    </source>
</evidence>
<evidence type="ECO:0000256" key="10">
    <source>
        <dbReference type="ARBA" id="ARBA00023034"/>
    </source>
</evidence>
<evidence type="ECO:0000313" key="15">
    <source>
        <dbReference type="EMBL" id="MDT0643049.1"/>
    </source>
</evidence>
<keyword evidence="12" id="KW-1015">Disulfide bond</keyword>
<keyword evidence="4" id="KW-0808">Transferase</keyword>
<evidence type="ECO:0000256" key="2">
    <source>
        <dbReference type="ARBA" id="ARBA00004648"/>
    </source>
</evidence>
<comment type="subcellular location">
    <subcellularLocation>
        <location evidence="2">Endoplasmic reticulum membrane</location>
        <topology evidence="2">Single-pass type II membrane protein</topology>
    </subcellularLocation>
    <subcellularLocation>
        <location evidence="1">Golgi apparatus membrane</location>
        <topology evidence="1">Single-pass type II membrane protein</topology>
    </subcellularLocation>
</comment>
<comment type="caution">
    <text evidence="15">The sequence shown here is derived from an EMBL/GenBank/DDBJ whole genome shotgun (WGS) entry which is preliminary data.</text>
</comment>
<gene>
    <name evidence="15" type="ORF">RM553_09440</name>
</gene>
<evidence type="ECO:0000256" key="6">
    <source>
        <dbReference type="ARBA" id="ARBA00022723"/>
    </source>
</evidence>
<evidence type="ECO:0000256" key="4">
    <source>
        <dbReference type="ARBA" id="ARBA00022679"/>
    </source>
</evidence>
<evidence type="ECO:0000256" key="14">
    <source>
        <dbReference type="ARBA" id="ARBA00042865"/>
    </source>
</evidence>
<dbReference type="InterPro" id="IPR003406">
    <property type="entry name" value="Glyco_trans_14"/>
</dbReference>
<keyword evidence="10" id="KW-0333">Golgi apparatus</keyword>
<evidence type="ECO:0000256" key="9">
    <source>
        <dbReference type="ARBA" id="ARBA00022989"/>
    </source>
</evidence>
<keyword evidence="8" id="KW-0735">Signal-anchor</keyword>
<keyword evidence="16" id="KW-1185">Reference proteome</keyword>
<dbReference type="Pfam" id="PF02485">
    <property type="entry name" value="Branch"/>
    <property type="match status" value="1"/>
</dbReference>
<dbReference type="EMBL" id="JAVRHQ010000009">
    <property type="protein sequence ID" value="MDT0643049.1"/>
    <property type="molecule type" value="Genomic_DNA"/>
</dbReference>
<reference evidence="15 16" key="1">
    <citation type="submission" date="2023-09" db="EMBL/GenBank/DDBJ databases">
        <authorList>
            <person name="Rey-Velasco X."/>
        </authorList>
    </citation>
    <scope>NUCLEOTIDE SEQUENCE [LARGE SCALE GENOMIC DNA]</scope>
    <source>
        <strain evidence="15 16">F363</strain>
    </source>
</reference>
<name>A0ABU3C9Q6_9FLAO</name>
<dbReference type="PANTHER" id="PTHR46025">
    <property type="entry name" value="XYLOSYLTRANSFERASE OXT"/>
    <property type="match status" value="1"/>
</dbReference>
<protein>
    <recommendedName>
        <fullName evidence="14">Peptide O-xylosyltransferase</fullName>
    </recommendedName>
</protein>
<dbReference type="Proteomes" id="UP001262889">
    <property type="component" value="Unassembled WGS sequence"/>
</dbReference>
<proteinExistence type="predicted"/>
<keyword evidence="11" id="KW-0472">Membrane</keyword>
<evidence type="ECO:0000256" key="12">
    <source>
        <dbReference type="ARBA" id="ARBA00023157"/>
    </source>
</evidence>
<accession>A0ABU3C9Q6</accession>
<evidence type="ECO:0000256" key="7">
    <source>
        <dbReference type="ARBA" id="ARBA00022824"/>
    </source>
</evidence>